<evidence type="ECO:0000256" key="10">
    <source>
        <dbReference type="RuleBase" id="RU363013"/>
    </source>
</evidence>
<comment type="pathway">
    <text evidence="9 10">Carbohydrate biosynthesis; gluconeogenesis.</text>
</comment>
<feature type="active site" description="Proton acceptor" evidence="9">
    <location>
        <position position="166"/>
    </location>
</feature>
<comment type="function">
    <text evidence="9">Involved in the gluconeogenesis. Catalyzes stereospecifically the conversion of dihydroxyacetone phosphate (DHAP) to D-glyceraldehyde-3-phosphate (G3P).</text>
</comment>
<comment type="pathway">
    <text evidence="1 9 10">Carbohydrate degradation; glycolysis; D-glyceraldehyde 3-phosphate from glycerone phosphate: step 1/1.</text>
</comment>
<comment type="subcellular location">
    <subcellularLocation>
        <location evidence="9 10">Cytoplasm</location>
    </subcellularLocation>
</comment>
<feature type="binding site" evidence="9">
    <location>
        <begin position="9"/>
        <end position="11"/>
    </location>
    <ligand>
        <name>substrate</name>
    </ligand>
</feature>
<dbReference type="InterPro" id="IPR013785">
    <property type="entry name" value="Aldolase_TIM"/>
</dbReference>
<comment type="catalytic activity">
    <reaction evidence="9 10">
        <text>D-glyceraldehyde 3-phosphate = dihydroxyacetone phosphate</text>
        <dbReference type="Rhea" id="RHEA:18585"/>
        <dbReference type="ChEBI" id="CHEBI:57642"/>
        <dbReference type="ChEBI" id="CHEBI:59776"/>
        <dbReference type="EC" id="5.3.1.1"/>
    </reaction>
</comment>
<dbReference type="SUPFAM" id="SSF51351">
    <property type="entry name" value="Triosephosphate isomerase (TIM)"/>
    <property type="match status" value="1"/>
</dbReference>
<sequence length="250" mass="26943">MRKPIIAGNWKMHMTVDETVNYINEFKPLVEGANCDVVLCVPFTSLDAAVKAAKGSNVKIGAENMHFEEKGAFTGEIAPTMLTALGVEYVVIGHSERRQYFNETDEACNKKVKKALEHNLVPILCCGESLEQRESGVTDEVNSKQVKAAFEGVSAEDAVKVVVAYEPIWAIGTGKTATDDQANETIMAIRATLADVYGKEVADKIRIQYGGSVKPATIKAQMAKSDIDGALVGGASLVPADFAQIVNFDK</sequence>
<comment type="similarity">
    <text evidence="2 9 10">Belongs to the triosephosphate isomerase family.</text>
</comment>
<dbReference type="Gene3D" id="3.20.20.70">
    <property type="entry name" value="Aldolase class I"/>
    <property type="match status" value="1"/>
</dbReference>
<accession>W6RWZ1</accession>
<dbReference type="PANTHER" id="PTHR21139:SF42">
    <property type="entry name" value="TRIOSEPHOSPHATE ISOMERASE"/>
    <property type="match status" value="1"/>
</dbReference>
<feature type="binding site" evidence="9">
    <location>
        <position position="212"/>
    </location>
    <ligand>
        <name>substrate</name>
    </ligand>
</feature>
<dbReference type="Pfam" id="PF00121">
    <property type="entry name" value="TIM"/>
    <property type="match status" value="1"/>
</dbReference>
<evidence type="ECO:0000256" key="6">
    <source>
        <dbReference type="ARBA" id="ARBA00022490"/>
    </source>
</evidence>
<organism evidence="11 12">
    <name type="scientific">Clostridium bornimense</name>
    <dbReference type="NCBI Taxonomy" id="1216932"/>
    <lineage>
        <taxon>Bacteria</taxon>
        <taxon>Bacillati</taxon>
        <taxon>Bacillota</taxon>
        <taxon>Clostridia</taxon>
        <taxon>Eubacteriales</taxon>
        <taxon>Clostridiaceae</taxon>
        <taxon>Clostridium</taxon>
    </lineage>
</organism>
<gene>
    <name evidence="9 11" type="primary">tpiA</name>
    <name evidence="11" type="ORF">CM240_0990</name>
</gene>
<dbReference type="AlphaFoldDB" id="W6RWZ1"/>
<protein>
    <recommendedName>
        <fullName evidence="4 9">Triosephosphate isomerase</fullName>
        <shortName evidence="9">TIM</shortName>
        <shortName evidence="9">TPI</shortName>
        <ecNumber evidence="3 9">5.3.1.1</ecNumber>
    </recommendedName>
    <alternativeName>
        <fullName evidence="9">Triose-phosphate isomerase</fullName>
    </alternativeName>
</protein>
<dbReference type="CDD" id="cd00311">
    <property type="entry name" value="TIM"/>
    <property type="match status" value="1"/>
</dbReference>
<evidence type="ECO:0000256" key="9">
    <source>
        <dbReference type="HAMAP-Rule" id="MF_00147"/>
    </source>
</evidence>
<evidence type="ECO:0000256" key="8">
    <source>
        <dbReference type="ARBA" id="ARBA00023235"/>
    </source>
</evidence>
<dbReference type="GO" id="GO:0019563">
    <property type="term" value="P:glycerol catabolic process"/>
    <property type="evidence" value="ECO:0007669"/>
    <property type="project" value="TreeGrafter"/>
</dbReference>
<dbReference type="UniPathway" id="UPA00138"/>
<proteinExistence type="inferred from homology"/>
<comment type="subunit">
    <text evidence="9 10">Homodimer.</text>
</comment>
<name>W6RWZ1_9CLOT</name>
<dbReference type="GO" id="GO:0005829">
    <property type="term" value="C:cytosol"/>
    <property type="evidence" value="ECO:0007669"/>
    <property type="project" value="TreeGrafter"/>
</dbReference>
<dbReference type="GO" id="GO:0046166">
    <property type="term" value="P:glyceraldehyde-3-phosphate biosynthetic process"/>
    <property type="evidence" value="ECO:0007669"/>
    <property type="project" value="TreeGrafter"/>
</dbReference>
<dbReference type="eggNOG" id="COG0149">
    <property type="taxonomic scope" value="Bacteria"/>
</dbReference>
<dbReference type="PROSITE" id="PS00171">
    <property type="entry name" value="TIM_1"/>
    <property type="match status" value="1"/>
</dbReference>
<dbReference type="EMBL" id="HG917868">
    <property type="protein sequence ID" value="CDM68154.1"/>
    <property type="molecule type" value="Genomic_DNA"/>
</dbReference>
<dbReference type="GO" id="GO:0004807">
    <property type="term" value="F:triose-phosphate isomerase activity"/>
    <property type="evidence" value="ECO:0007669"/>
    <property type="project" value="UniProtKB-UniRule"/>
</dbReference>
<evidence type="ECO:0000313" key="12">
    <source>
        <dbReference type="Proteomes" id="UP000019426"/>
    </source>
</evidence>
<dbReference type="RefSeq" id="WP_044037030.1">
    <property type="nucleotide sequence ID" value="NZ_HG917868.1"/>
</dbReference>
<keyword evidence="8 9" id="KW-0413">Isomerase</keyword>
<dbReference type="FunFam" id="3.20.20.70:FF:000016">
    <property type="entry name" value="Triosephosphate isomerase"/>
    <property type="match status" value="1"/>
</dbReference>
<evidence type="ECO:0000256" key="3">
    <source>
        <dbReference type="ARBA" id="ARBA00011940"/>
    </source>
</evidence>
<evidence type="ECO:0000256" key="1">
    <source>
        <dbReference type="ARBA" id="ARBA00004680"/>
    </source>
</evidence>
<dbReference type="STRING" id="1216932.CM240_0990"/>
<dbReference type="NCBIfam" id="TIGR00419">
    <property type="entry name" value="tim"/>
    <property type="match status" value="1"/>
</dbReference>
<evidence type="ECO:0000256" key="2">
    <source>
        <dbReference type="ARBA" id="ARBA00007422"/>
    </source>
</evidence>
<dbReference type="InterPro" id="IPR035990">
    <property type="entry name" value="TIM_sf"/>
</dbReference>
<feature type="active site" description="Electrophile" evidence="9">
    <location>
        <position position="94"/>
    </location>
</feature>
<dbReference type="Proteomes" id="UP000019426">
    <property type="component" value="Chromosome M2/40_rep1"/>
</dbReference>
<keyword evidence="12" id="KW-1185">Reference proteome</keyword>
<dbReference type="GO" id="GO:0006096">
    <property type="term" value="P:glycolytic process"/>
    <property type="evidence" value="ECO:0007669"/>
    <property type="project" value="UniProtKB-UniRule"/>
</dbReference>
<dbReference type="PANTHER" id="PTHR21139">
    <property type="entry name" value="TRIOSEPHOSPHATE ISOMERASE"/>
    <property type="match status" value="1"/>
</dbReference>
<reference evidence="11 12" key="1">
    <citation type="submission" date="2013-11" db="EMBL/GenBank/DDBJ databases">
        <title>Complete genome sequence of Clostridum sp. M2/40.</title>
        <authorList>
            <person name="Wibberg D."/>
            <person name="Puehler A."/>
            <person name="Schlueter A."/>
        </authorList>
    </citation>
    <scope>NUCLEOTIDE SEQUENCE [LARGE SCALE GENOMIC DNA]</scope>
    <source>
        <strain evidence="12">M2/40</strain>
    </source>
</reference>
<evidence type="ECO:0000256" key="5">
    <source>
        <dbReference type="ARBA" id="ARBA00022432"/>
    </source>
</evidence>
<dbReference type="PATRIC" id="fig|1216932.3.peg.978"/>
<dbReference type="InterPro" id="IPR020861">
    <property type="entry name" value="Triosephosphate_isomerase_AS"/>
</dbReference>
<dbReference type="HAMAP" id="MF_00147_B">
    <property type="entry name" value="TIM_B"/>
    <property type="match status" value="1"/>
</dbReference>
<dbReference type="HOGENOM" id="CLU_024251_2_3_9"/>
<feature type="binding site" evidence="9">
    <location>
        <begin position="233"/>
        <end position="234"/>
    </location>
    <ligand>
        <name>substrate</name>
    </ligand>
</feature>
<dbReference type="GO" id="GO:0006094">
    <property type="term" value="P:gluconeogenesis"/>
    <property type="evidence" value="ECO:0007669"/>
    <property type="project" value="UniProtKB-UniRule"/>
</dbReference>
<dbReference type="OrthoDB" id="9809429at2"/>
<dbReference type="EC" id="5.3.1.1" evidence="3 9"/>
<evidence type="ECO:0000256" key="4">
    <source>
        <dbReference type="ARBA" id="ARBA00019397"/>
    </source>
</evidence>
<dbReference type="KEGG" id="clt:CM240_0990"/>
<keyword evidence="5 9" id="KW-0312">Gluconeogenesis</keyword>
<dbReference type="UniPathway" id="UPA00109">
    <property type="reaction ID" value="UER00189"/>
</dbReference>
<dbReference type="InterPro" id="IPR022896">
    <property type="entry name" value="TrioseP_Isoase_bac/euk"/>
</dbReference>
<evidence type="ECO:0000256" key="7">
    <source>
        <dbReference type="ARBA" id="ARBA00023152"/>
    </source>
</evidence>
<feature type="binding site" evidence="9">
    <location>
        <position position="172"/>
    </location>
    <ligand>
        <name>substrate</name>
    </ligand>
</feature>
<dbReference type="InterPro" id="IPR000652">
    <property type="entry name" value="Triosephosphate_isomerase"/>
</dbReference>
<evidence type="ECO:0000313" key="11">
    <source>
        <dbReference type="EMBL" id="CDM68154.1"/>
    </source>
</evidence>
<dbReference type="PROSITE" id="PS51440">
    <property type="entry name" value="TIM_2"/>
    <property type="match status" value="1"/>
</dbReference>
<keyword evidence="6 9" id="KW-0963">Cytoplasm</keyword>
<keyword evidence="7 9" id="KW-0324">Glycolysis</keyword>